<evidence type="ECO:0000313" key="2">
    <source>
        <dbReference type="EMBL" id="MFC3121371.1"/>
    </source>
</evidence>
<accession>A0ABV7FQ69</accession>
<reference evidence="3" key="1">
    <citation type="journal article" date="2019" name="Int. J. Syst. Evol. Microbiol.">
        <title>The Global Catalogue of Microorganisms (GCM) 10K type strain sequencing project: providing services to taxonomists for standard genome sequencing and annotation.</title>
        <authorList>
            <consortium name="The Broad Institute Genomics Platform"/>
            <consortium name="The Broad Institute Genome Sequencing Center for Infectious Disease"/>
            <person name="Wu L."/>
            <person name="Ma J."/>
        </authorList>
    </citation>
    <scope>NUCLEOTIDE SEQUENCE [LARGE SCALE GENOMIC DNA]</scope>
    <source>
        <strain evidence="3">KCTC 52473</strain>
    </source>
</reference>
<dbReference type="Proteomes" id="UP001595478">
    <property type="component" value="Unassembled WGS sequence"/>
</dbReference>
<comment type="caution">
    <text evidence="2">The sequence shown here is derived from an EMBL/GenBank/DDBJ whole genome shotgun (WGS) entry which is preliminary data.</text>
</comment>
<evidence type="ECO:0000313" key="3">
    <source>
        <dbReference type="Proteomes" id="UP001595478"/>
    </source>
</evidence>
<evidence type="ECO:0000256" key="1">
    <source>
        <dbReference type="SAM" id="SignalP"/>
    </source>
</evidence>
<keyword evidence="3" id="KW-1185">Reference proteome</keyword>
<feature type="chain" id="PRO_5046279781" description="Solute-binding protein family 3/N-terminal domain-containing protein" evidence="1">
    <location>
        <begin position="24"/>
        <end position="302"/>
    </location>
</feature>
<dbReference type="RefSeq" id="WP_376919510.1">
    <property type="nucleotide sequence ID" value="NZ_JBHRSW010000010.1"/>
</dbReference>
<feature type="signal peptide" evidence="1">
    <location>
        <begin position="1"/>
        <end position="23"/>
    </location>
</feature>
<sequence length="302" mass="34913">MRLTCIICLSFSLSLFFPSASPAKENDSNAYQLKVAMHTGSFIAYELSSMNKPCKQLKLFKDKPNHRMAIELLIMCEAFEAADFEVHMQVSPTPNYYRALRDTNDGRYHTIAESIWSASLDNYHALHVTQDVVRFGEFEKGVYTSDQHPLQQAKHNTDIDLKQYTSVTFRHWEHDYNILRQISGQVLTTIKFDSLLKMLHAQRADFSIIEFPIEDSLQFTFAGVTTLPIQGIKVKMYDSRVFVISKKTQNSDTIFNALNRGLSIMRKEKRIAPHYIRQGLINHRVKDWKVINSPPEKHIKPL</sequence>
<dbReference type="EMBL" id="JBHRSW010000010">
    <property type="protein sequence ID" value="MFC3121371.1"/>
    <property type="molecule type" value="Genomic_DNA"/>
</dbReference>
<protein>
    <recommendedName>
        <fullName evidence="4">Solute-binding protein family 3/N-terminal domain-containing protein</fullName>
    </recommendedName>
</protein>
<name>A0ABV7FQ69_9ALTE</name>
<proteinExistence type="predicted"/>
<keyword evidence="1" id="KW-0732">Signal</keyword>
<evidence type="ECO:0008006" key="4">
    <source>
        <dbReference type="Google" id="ProtNLM"/>
    </source>
</evidence>
<gene>
    <name evidence="2" type="ORF">ACFOHL_07040</name>
</gene>
<organism evidence="2 3">
    <name type="scientific">Agaribacter flavus</name>
    <dbReference type="NCBI Taxonomy" id="1902781"/>
    <lineage>
        <taxon>Bacteria</taxon>
        <taxon>Pseudomonadati</taxon>
        <taxon>Pseudomonadota</taxon>
        <taxon>Gammaproteobacteria</taxon>
        <taxon>Alteromonadales</taxon>
        <taxon>Alteromonadaceae</taxon>
        <taxon>Agaribacter</taxon>
    </lineage>
</organism>